<sequence>MKLFKINFVKLALICLLVVMNFAVIAQPSWASKKYTSDPDYIEVTKTLESALQDKQNQGATPELQQNISNLQYQKYIIENSEESCGICRNETGKTLLVYGQKPKKSRSTYDNELYLLPSGTETDDEWDCQGVYLPGQPATEDQEGIPAQAFKIVHGTRLVATTNRQTGEIEFNLPPAKIFKSGEANWFIPDNLQAALDAGITTAKIND</sequence>
<feature type="chain" id="PRO_5014866301" evidence="1">
    <location>
        <begin position="27"/>
        <end position="208"/>
    </location>
</feature>
<evidence type="ECO:0000313" key="2">
    <source>
        <dbReference type="EMBL" id="PLZ80435.1"/>
    </source>
</evidence>
<evidence type="ECO:0000256" key="1">
    <source>
        <dbReference type="SAM" id="SignalP"/>
    </source>
</evidence>
<reference evidence="2 3" key="1">
    <citation type="submission" date="2017-08" db="EMBL/GenBank/DDBJ databases">
        <title>Genomes of Fischerella (Mastigocladus) sp. strains.</title>
        <authorList>
            <person name="Miller S.R."/>
        </authorList>
    </citation>
    <scope>NUCLEOTIDE SEQUENCE [LARGE SCALE GENOMIC DNA]</scope>
    <source>
        <strain evidence="2 3">CCMEE 5323</strain>
    </source>
</reference>
<proteinExistence type="predicted"/>
<protein>
    <submittedName>
        <fullName evidence="2">Uncharacterized protein</fullName>
    </submittedName>
</protein>
<feature type="signal peptide" evidence="1">
    <location>
        <begin position="1"/>
        <end position="26"/>
    </location>
</feature>
<dbReference type="RefSeq" id="WP_016867450.1">
    <property type="nucleotide sequence ID" value="NZ_CAWNVR010000220.1"/>
</dbReference>
<comment type="caution">
    <text evidence="2">The sequence shown here is derived from an EMBL/GenBank/DDBJ whole genome shotgun (WGS) entry which is preliminary data.</text>
</comment>
<evidence type="ECO:0000313" key="3">
    <source>
        <dbReference type="Proteomes" id="UP000235036"/>
    </source>
</evidence>
<name>A0A2N6JU64_FISMU</name>
<gene>
    <name evidence="2" type="ORF">CEN44_29490</name>
</gene>
<organism evidence="2 3">
    <name type="scientific">Fischerella muscicola CCMEE 5323</name>
    <dbReference type="NCBI Taxonomy" id="2019572"/>
    <lineage>
        <taxon>Bacteria</taxon>
        <taxon>Bacillati</taxon>
        <taxon>Cyanobacteriota</taxon>
        <taxon>Cyanophyceae</taxon>
        <taxon>Nostocales</taxon>
        <taxon>Hapalosiphonaceae</taxon>
        <taxon>Fischerella</taxon>
    </lineage>
</organism>
<keyword evidence="1" id="KW-0732">Signal</keyword>
<dbReference type="EMBL" id="NRQW01000752">
    <property type="protein sequence ID" value="PLZ80435.1"/>
    <property type="molecule type" value="Genomic_DNA"/>
</dbReference>
<keyword evidence="3" id="KW-1185">Reference proteome</keyword>
<dbReference type="Proteomes" id="UP000235036">
    <property type="component" value="Unassembled WGS sequence"/>
</dbReference>
<dbReference type="AlphaFoldDB" id="A0A2N6JU64"/>
<accession>A0A2N6JU64</accession>